<dbReference type="EnsemblProtists" id="PYU1_T001582">
    <property type="protein sequence ID" value="PYU1_T001582"/>
    <property type="gene ID" value="PYU1_G001582"/>
</dbReference>
<dbReference type="EMBL" id="GL376626">
    <property type="status" value="NOT_ANNOTATED_CDS"/>
    <property type="molecule type" value="Genomic_DNA"/>
</dbReference>
<evidence type="ECO:0000256" key="2">
    <source>
        <dbReference type="ARBA" id="ARBA00023002"/>
    </source>
</evidence>
<dbReference type="CDD" id="cd05327">
    <property type="entry name" value="retinol-DH_like_SDR_c_like"/>
    <property type="match status" value="1"/>
</dbReference>
<reference evidence="5" key="1">
    <citation type="journal article" date="2010" name="Genome Biol.">
        <title>Genome sequence of the necrotrophic plant pathogen Pythium ultimum reveals original pathogenicity mechanisms and effector repertoire.</title>
        <authorList>
            <person name="Levesque C.A."/>
            <person name="Brouwer H."/>
            <person name="Cano L."/>
            <person name="Hamilton J.P."/>
            <person name="Holt C."/>
            <person name="Huitema E."/>
            <person name="Raffaele S."/>
            <person name="Robideau G.P."/>
            <person name="Thines M."/>
            <person name="Win J."/>
            <person name="Zerillo M.M."/>
            <person name="Beakes G.W."/>
            <person name="Boore J.L."/>
            <person name="Busam D."/>
            <person name="Dumas B."/>
            <person name="Ferriera S."/>
            <person name="Fuerstenberg S.I."/>
            <person name="Gachon C.M."/>
            <person name="Gaulin E."/>
            <person name="Govers F."/>
            <person name="Grenville-Briggs L."/>
            <person name="Horner N."/>
            <person name="Hostetler J."/>
            <person name="Jiang R.H."/>
            <person name="Johnson J."/>
            <person name="Krajaejun T."/>
            <person name="Lin H."/>
            <person name="Meijer H.J."/>
            <person name="Moore B."/>
            <person name="Morris P."/>
            <person name="Phuntmart V."/>
            <person name="Puiu D."/>
            <person name="Shetty J."/>
            <person name="Stajich J.E."/>
            <person name="Tripathy S."/>
            <person name="Wawra S."/>
            <person name="van West P."/>
            <person name="Whitty B.R."/>
            <person name="Coutinho P.M."/>
            <person name="Henrissat B."/>
            <person name="Martin F."/>
            <person name="Thomas P.D."/>
            <person name="Tyler B.M."/>
            <person name="De Vries R.P."/>
            <person name="Kamoun S."/>
            <person name="Yandell M."/>
            <person name="Tisserat N."/>
            <person name="Buell C.R."/>
        </authorList>
    </citation>
    <scope>NUCLEOTIDE SEQUENCE</scope>
    <source>
        <strain evidence="5">DAOM:BR144</strain>
    </source>
</reference>
<comment type="similarity">
    <text evidence="1 3">Belongs to the short-chain dehydrogenases/reductases (SDR) family.</text>
</comment>
<dbReference type="Proteomes" id="UP000019132">
    <property type="component" value="Unassembled WGS sequence"/>
</dbReference>
<dbReference type="eggNOG" id="KOG1208">
    <property type="taxonomic scope" value="Eukaryota"/>
</dbReference>
<dbReference type="OMA" id="APHIRRY"/>
<evidence type="ECO:0000313" key="5">
    <source>
        <dbReference type="Proteomes" id="UP000019132"/>
    </source>
</evidence>
<dbReference type="InterPro" id="IPR036291">
    <property type="entry name" value="NAD(P)-bd_dom_sf"/>
</dbReference>
<dbReference type="PRINTS" id="PR00081">
    <property type="entry name" value="GDHRDH"/>
</dbReference>
<dbReference type="Gene3D" id="3.40.50.720">
    <property type="entry name" value="NAD(P)-binding Rossmann-like Domain"/>
    <property type="match status" value="1"/>
</dbReference>
<dbReference type="Pfam" id="PF00106">
    <property type="entry name" value="adh_short"/>
    <property type="match status" value="1"/>
</dbReference>
<reference evidence="5" key="2">
    <citation type="submission" date="2010-04" db="EMBL/GenBank/DDBJ databases">
        <authorList>
            <person name="Buell R."/>
            <person name="Hamilton J."/>
            <person name="Hostetler J."/>
        </authorList>
    </citation>
    <scope>NUCLEOTIDE SEQUENCE [LARGE SCALE GENOMIC DNA]</scope>
    <source>
        <strain evidence="5">DAOM:BR144</strain>
    </source>
</reference>
<evidence type="ECO:0000256" key="3">
    <source>
        <dbReference type="RuleBase" id="RU000363"/>
    </source>
</evidence>
<dbReference type="PRINTS" id="PR00080">
    <property type="entry name" value="SDRFAMILY"/>
</dbReference>
<dbReference type="SUPFAM" id="SSF51735">
    <property type="entry name" value="NAD(P)-binding Rossmann-fold domains"/>
    <property type="match status" value="1"/>
</dbReference>
<protein>
    <submittedName>
        <fullName evidence="4">Uncharacterized protein</fullName>
    </submittedName>
</protein>
<dbReference type="STRING" id="431595.K3W9E3"/>
<proteinExistence type="inferred from homology"/>
<dbReference type="PANTHER" id="PTHR24320">
    <property type="entry name" value="RETINOL DEHYDROGENASE"/>
    <property type="match status" value="1"/>
</dbReference>
<reference evidence="4" key="3">
    <citation type="submission" date="2015-02" db="UniProtKB">
        <authorList>
            <consortium name="EnsemblProtists"/>
        </authorList>
    </citation>
    <scope>IDENTIFICATION</scope>
    <source>
        <strain evidence="4">DAOM BR144</strain>
    </source>
</reference>
<dbReference type="GO" id="GO:0016491">
    <property type="term" value="F:oxidoreductase activity"/>
    <property type="evidence" value="ECO:0007669"/>
    <property type="project" value="UniProtKB-KW"/>
</dbReference>
<dbReference type="PANTHER" id="PTHR24320:SF148">
    <property type="entry name" value="NAD(P)-BINDING ROSSMANN-FOLD SUPERFAMILY PROTEIN"/>
    <property type="match status" value="1"/>
</dbReference>
<dbReference type="NCBIfam" id="NF004846">
    <property type="entry name" value="PRK06197.1"/>
    <property type="match status" value="1"/>
</dbReference>
<dbReference type="InParanoid" id="K3W9E3"/>
<name>K3W9E3_GLOUD</name>
<organism evidence="4 5">
    <name type="scientific">Globisporangium ultimum (strain ATCC 200006 / CBS 805.95 / DAOM BR144)</name>
    <name type="common">Pythium ultimum</name>
    <dbReference type="NCBI Taxonomy" id="431595"/>
    <lineage>
        <taxon>Eukaryota</taxon>
        <taxon>Sar</taxon>
        <taxon>Stramenopiles</taxon>
        <taxon>Oomycota</taxon>
        <taxon>Peronosporomycetes</taxon>
        <taxon>Pythiales</taxon>
        <taxon>Pythiaceae</taxon>
        <taxon>Globisporangium</taxon>
    </lineage>
</organism>
<dbReference type="HOGENOM" id="CLU_010194_44_2_1"/>
<evidence type="ECO:0000313" key="4">
    <source>
        <dbReference type="EnsemblProtists" id="PYU1_T001584"/>
    </source>
</evidence>
<dbReference type="FunCoup" id="K3W9E3">
    <property type="interactions" value="10"/>
</dbReference>
<keyword evidence="2" id="KW-0560">Oxidoreductase</keyword>
<keyword evidence="5" id="KW-1185">Reference proteome</keyword>
<dbReference type="VEuPathDB" id="FungiDB:PYU1_G001582"/>
<dbReference type="VEuPathDB" id="FungiDB:PYU1_G001584"/>
<sequence length="328" mass="35404">MGSSVSTNTTRVPEKWDTSKIPSLAGKTAIVTGANSGIGYEMALELARKGADVVLACRSAERGKQAESRIRESLATTPAAGKVEFAKLDVGSLKSVKEFADEFINKHDRLDILINNAGILAARYDVTVDGYESQFAINHLGQFALVAHLFDMLKKSEPCRIVNVSSVLHHEAKFDEDNIVKSATKYDAGAVYGDSKLCNILFTKELDRRIKAAGIVGVTAAVSHPGLTETNVFSQSVEEGGFFVRLKTRMLTSLPLFQPASMGALPTLFAATAPNVQGGDYFGPDGFKKLRGYPTTEEPSDIGKSASAAKKLWTLSERLAHLSFDIKQ</sequence>
<dbReference type="AlphaFoldDB" id="K3W9E3"/>
<accession>K3W9E3</accession>
<dbReference type="InterPro" id="IPR002347">
    <property type="entry name" value="SDR_fam"/>
</dbReference>
<evidence type="ECO:0000256" key="1">
    <source>
        <dbReference type="ARBA" id="ARBA00006484"/>
    </source>
</evidence>
<dbReference type="EnsemblProtists" id="PYU1_T001584">
    <property type="protein sequence ID" value="PYU1_T001584"/>
    <property type="gene ID" value="PYU1_G001584"/>
</dbReference>